<keyword evidence="3" id="KW-1185">Reference proteome</keyword>
<reference evidence="3" key="1">
    <citation type="submission" date="2022-10" db="EMBL/GenBank/DDBJ databases">
        <title>Genome assembly of Pristionchus species.</title>
        <authorList>
            <person name="Yoshida K."/>
            <person name="Sommer R.J."/>
        </authorList>
    </citation>
    <scope>NUCLEOTIDE SEQUENCE [LARGE SCALE GENOMIC DNA]</scope>
    <source>
        <strain evidence="3">RS5460</strain>
    </source>
</reference>
<feature type="transmembrane region" description="Helical" evidence="1">
    <location>
        <begin position="152"/>
        <end position="179"/>
    </location>
</feature>
<dbReference type="AlphaFoldDB" id="A0AAN4Z547"/>
<keyword evidence="1" id="KW-0812">Transmembrane</keyword>
<sequence>RTFHFSNGRGLEDNGCCCSIKHCALFHSVIFSLLFIVSLVLSLLAPVEIEVAERITVCTLFSIALLCSVIAPIGIFRRSSIFLAPFISLLIILLALAITLIIASVIYSIMQKESLSRLIVDTVLDSRLIDQLVLCLFGSEAASHPSAFHRNFILSVSLLIFFSLLFLVIQALFVTLILWRRLFCTVSETDSDSMDWMFAHLNGSYSTTVKRVPQFEMREWRRTTYISMDDILDVTH</sequence>
<gene>
    <name evidence="2" type="ORF">PMAYCL1PPCAC_03479</name>
</gene>
<comment type="caution">
    <text evidence="2">The sequence shown here is derived from an EMBL/GenBank/DDBJ whole genome shotgun (WGS) entry which is preliminary data.</text>
</comment>
<proteinExistence type="predicted"/>
<feature type="non-terminal residue" evidence="2">
    <location>
        <position position="1"/>
    </location>
</feature>
<feature type="transmembrane region" description="Helical" evidence="1">
    <location>
        <begin position="82"/>
        <end position="107"/>
    </location>
</feature>
<feature type="transmembrane region" description="Helical" evidence="1">
    <location>
        <begin position="57"/>
        <end position="76"/>
    </location>
</feature>
<feature type="transmembrane region" description="Helical" evidence="1">
    <location>
        <begin position="24"/>
        <end position="45"/>
    </location>
</feature>
<protein>
    <submittedName>
        <fullName evidence="2">Uncharacterized protein</fullName>
    </submittedName>
</protein>
<dbReference type="Proteomes" id="UP001328107">
    <property type="component" value="Unassembled WGS sequence"/>
</dbReference>
<evidence type="ECO:0000256" key="1">
    <source>
        <dbReference type="SAM" id="Phobius"/>
    </source>
</evidence>
<keyword evidence="1" id="KW-1133">Transmembrane helix</keyword>
<evidence type="ECO:0000313" key="2">
    <source>
        <dbReference type="EMBL" id="GMR33284.1"/>
    </source>
</evidence>
<accession>A0AAN4Z547</accession>
<organism evidence="2 3">
    <name type="scientific">Pristionchus mayeri</name>
    <dbReference type="NCBI Taxonomy" id="1317129"/>
    <lineage>
        <taxon>Eukaryota</taxon>
        <taxon>Metazoa</taxon>
        <taxon>Ecdysozoa</taxon>
        <taxon>Nematoda</taxon>
        <taxon>Chromadorea</taxon>
        <taxon>Rhabditida</taxon>
        <taxon>Rhabditina</taxon>
        <taxon>Diplogasteromorpha</taxon>
        <taxon>Diplogasteroidea</taxon>
        <taxon>Neodiplogasteridae</taxon>
        <taxon>Pristionchus</taxon>
    </lineage>
</organism>
<name>A0AAN4Z547_9BILA</name>
<dbReference type="EMBL" id="BTRK01000001">
    <property type="protein sequence ID" value="GMR33284.1"/>
    <property type="molecule type" value="Genomic_DNA"/>
</dbReference>
<keyword evidence="1" id="KW-0472">Membrane</keyword>
<evidence type="ECO:0000313" key="3">
    <source>
        <dbReference type="Proteomes" id="UP001328107"/>
    </source>
</evidence>